<dbReference type="GO" id="GO:0005524">
    <property type="term" value="F:ATP binding"/>
    <property type="evidence" value="ECO:0007669"/>
    <property type="project" value="UniProtKB-KW"/>
</dbReference>
<dbReference type="InterPro" id="IPR003439">
    <property type="entry name" value="ABC_transporter-like_ATP-bd"/>
</dbReference>
<comment type="similarity">
    <text evidence="1">Belongs to the ABC transporter superfamily.</text>
</comment>
<evidence type="ECO:0000313" key="6">
    <source>
        <dbReference type="EMBL" id="RDJ26739.1"/>
    </source>
</evidence>
<keyword evidence="3" id="KW-0547">Nucleotide-binding</keyword>
<dbReference type="SMART" id="SM00382">
    <property type="entry name" value="AAA"/>
    <property type="match status" value="1"/>
</dbReference>
<gene>
    <name evidence="6" type="ORF">DWE98_07760</name>
</gene>
<dbReference type="Proteomes" id="UP000255207">
    <property type="component" value="Unassembled WGS sequence"/>
</dbReference>
<dbReference type="Gene3D" id="3.40.50.300">
    <property type="entry name" value="P-loop containing nucleotide triphosphate hydrolases"/>
    <property type="match status" value="1"/>
</dbReference>
<dbReference type="SUPFAM" id="SSF52540">
    <property type="entry name" value="P-loop containing nucleoside triphosphate hydrolases"/>
    <property type="match status" value="1"/>
</dbReference>
<dbReference type="PROSITE" id="PS50893">
    <property type="entry name" value="ABC_TRANSPORTER_2"/>
    <property type="match status" value="1"/>
</dbReference>
<reference evidence="7" key="1">
    <citation type="submission" date="2018-07" db="EMBL/GenBank/DDBJ databases">
        <authorList>
            <person name="Safronova V.I."/>
            <person name="Chirak E.R."/>
            <person name="Sazanova A.L."/>
        </authorList>
    </citation>
    <scope>NUCLEOTIDE SEQUENCE [LARGE SCALE GENOMIC DNA]</scope>
    <source>
        <strain evidence="7">RCAM04685</strain>
    </source>
</reference>
<evidence type="ECO:0000256" key="4">
    <source>
        <dbReference type="ARBA" id="ARBA00022840"/>
    </source>
</evidence>
<dbReference type="InterPro" id="IPR003593">
    <property type="entry name" value="AAA+_ATPase"/>
</dbReference>
<evidence type="ECO:0000256" key="1">
    <source>
        <dbReference type="ARBA" id="ARBA00005417"/>
    </source>
</evidence>
<evidence type="ECO:0000259" key="5">
    <source>
        <dbReference type="PROSITE" id="PS50893"/>
    </source>
</evidence>
<accession>A0A370L8N6</accession>
<organism evidence="6 7">
    <name type="scientific">Bosea caraganae</name>
    <dbReference type="NCBI Taxonomy" id="2763117"/>
    <lineage>
        <taxon>Bacteria</taxon>
        <taxon>Pseudomonadati</taxon>
        <taxon>Pseudomonadota</taxon>
        <taxon>Alphaproteobacteria</taxon>
        <taxon>Hyphomicrobiales</taxon>
        <taxon>Boseaceae</taxon>
        <taxon>Bosea</taxon>
    </lineage>
</organism>
<keyword evidence="4 6" id="KW-0067">ATP-binding</keyword>
<evidence type="ECO:0000256" key="3">
    <source>
        <dbReference type="ARBA" id="ARBA00022741"/>
    </source>
</evidence>
<dbReference type="EMBL" id="QQTP01000003">
    <property type="protein sequence ID" value="RDJ26739.1"/>
    <property type="molecule type" value="Genomic_DNA"/>
</dbReference>
<evidence type="ECO:0000256" key="2">
    <source>
        <dbReference type="ARBA" id="ARBA00022448"/>
    </source>
</evidence>
<sequence length="261" mass="28053">MTGTSEAAKPAITFLGLSKFFGQLQVLHDVSAVVPQGATVAVLGSSGSGKSTLVRCVNRLETFQGGEIIVGDVRLTPDGAVHGSRKLSDRQVATYRTDIGMVFQSFNLFQHLNVLKNLIEAPVGVLGWSKDKAIERARDLLAKVGLPDKEEAYPSRLSGGQQQRIAIARALMMEPSIMLFDEPTSALDPELTGEVLNVVKALALGGRTSLIVTHELAFARDVASHVMVLDHGRVTEFGPAAEVFGQPKSERTKRFFQSAGL</sequence>
<dbReference type="PANTHER" id="PTHR43166:SF38">
    <property type="entry name" value="L-CYSTINE TRANSPORT SYSTEM ATP-BINDING PROTEIN TCYN"/>
    <property type="match status" value="1"/>
</dbReference>
<evidence type="ECO:0000313" key="7">
    <source>
        <dbReference type="Proteomes" id="UP000255207"/>
    </source>
</evidence>
<dbReference type="Pfam" id="PF00005">
    <property type="entry name" value="ABC_tran"/>
    <property type="match status" value="1"/>
</dbReference>
<keyword evidence="2" id="KW-0813">Transport</keyword>
<dbReference type="InterPro" id="IPR027417">
    <property type="entry name" value="P-loop_NTPase"/>
</dbReference>
<dbReference type="RefSeq" id="WP_114828623.1">
    <property type="nucleotide sequence ID" value="NZ_QQTO01000001.1"/>
</dbReference>
<dbReference type="InterPro" id="IPR030679">
    <property type="entry name" value="ABC_ATPase_HisP-typ"/>
</dbReference>
<dbReference type="GO" id="GO:0016887">
    <property type="term" value="F:ATP hydrolysis activity"/>
    <property type="evidence" value="ECO:0007669"/>
    <property type="project" value="InterPro"/>
</dbReference>
<dbReference type="InterPro" id="IPR017871">
    <property type="entry name" value="ABC_transporter-like_CS"/>
</dbReference>
<keyword evidence="7" id="KW-1185">Reference proteome</keyword>
<proteinExistence type="inferred from homology"/>
<dbReference type="PANTHER" id="PTHR43166">
    <property type="entry name" value="AMINO ACID IMPORT ATP-BINDING PROTEIN"/>
    <property type="match status" value="1"/>
</dbReference>
<protein>
    <submittedName>
        <fullName evidence="6">Amino acid ABC transporter ATP-binding protein</fullName>
    </submittedName>
</protein>
<dbReference type="OrthoDB" id="9802264at2"/>
<comment type="caution">
    <text evidence="6">The sequence shown here is derived from an EMBL/GenBank/DDBJ whole genome shotgun (WGS) entry which is preliminary data.</text>
</comment>
<feature type="domain" description="ABC transporter" evidence="5">
    <location>
        <begin position="12"/>
        <end position="256"/>
    </location>
</feature>
<dbReference type="PIRSF" id="PIRSF039085">
    <property type="entry name" value="ABC_ATPase_HisP"/>
    <property type="match status" value="1"/>
</dbReference>
<dbReference type="GO" id="GO:0015424">
    <property type="term" value="F:ABC-type amino acid transporter activity"/>
    <property type="evidence" value="ECO:0007669"/>
    <property type="project" value="InterPro"/>
</dbReference>
<dbReference type="AlphaFoldDB" id="A0A370L8N6"/>
<dbReference type="PROSITE" id="PS00211">
    <property type="entry name" value="ABC_TRANSPORTER_1"/>
    <property type="match status" value="1"/>
</dbReference>
<dbReference type="InterPro" id="IPR050086">
    <property type="entry name" value="MetN_ABC_transporter-like"/>
</dbReference>
<name>A0A370L8N6_9HYPH</name>